<evidence type="ECO:0000256" key="1">
    <source>
        <dbReference type="SAM" id="Phobius"/>
    </source>
</evidence>
<accession>A0A915JGC0</accession>
<evidence type="ECO:0000313" key="3">
    <source>
        <dbReference type="WBParaSite" id="nRc.2.0.1.t25349-RA"/>
    </source>
</evidence>
<sequence length="517" mass="59896">MINRAEIPLAKLHVCMWYDFARSDLVIVLMDMTQICSLEFGTFYFTTTLNKNSNMTKCSKFVQYRSTGNRAKMQIDESLKFPITFDELNNANLSLVLYYRKVAPTKAPGMKEKEQERRKLSLSSRAAKPHHSSQAIGKLTINLRNVDVSTKIELYADVEKCPDVKLLYVEGYYVTVSQKSNEKRYFESKNKKTNAVQAKPAVGGRLIEAEWNEEISFHMPRTCSYPIALVQKKLEGITTVLFKATSQQPCGTNWLYKQQTVNRHRLTDVEEIANVLISPTEIYFVQILYFWKTCKQTQEIIKLSTFQADKDMNTSTNNTLLSTNEGKIVGCFTFIYSLIGLSLSLLILWSLIKTKRAKMNTFYILLINQILADGLCFVFYIFYVAPCEYWLIKSVPHRFPEENKNPLEGTMQKSVRDVRLLLDVSKKRRLGLGLFVYIHIKEEPHSRRSGEALHADIEEQLDVHPKYQLTQKLIDHVMQQCIINSMLLLLRYKIEPFLNTELNILTCLKASMDEKRW</sequence>
<feature type="transmembrane region" description="Helical" evidence="1">
    <location>
        <begin position="364"/>
        <end position="385"/>
    </location>
</feature>
<dbReference type="Gene3D" id="1.20.1070.10">
    <property type="entry name" value="Rhodopsin 7-helix transmembrane proteins"/>
    <property type="match status" value="1"/>
</dbReference>
<dbReference type="Proteomes" id="UP000887565">
    <property type="component" value="Unplaced"/>
</dbReference>
<protein>
    <submittedName>
        <fullName evidence="3">Uncharacterized protein</fullName>
    </submittedName>
</protein>
<feature type="transmembrane region" description="Helical" evidence="1">
    <location>
        <begin position="334"/>
        <end position="352"/>
    </location>
</feature>
<dbReference type="AlphaFoldDB" id="A0A915JGC0"/>
<keyword evidence="1" id="KW-0812">Transmembrane</keyword>
<proteinExistence type="predicted"/>
<keyword evidence="2" id="KW-1185">Reference proteome</keyword>
<name>A0A915JGC0_ROMCU</name>
<keyword evidence="1" id="KW-1133">Transmembrane helix</keyword>
<dbReference type="WBParaSite" id="nRc.2.0.1.t25349-RA">
    <property type="protein sequence ID" value="nRc.2.0.1.t25349-RA"/>
    <property type="gene ID" value="nRc.2.0.1.g25349"/>
</dbReference>
<organism evidence="2 3">
    <name type="scientific">Romanomermis culicivorax</name>
    <name type="common">Nematode worm</name>
    <dbReference type="NCBI Taxonomy" id="13658"/>
    <lineage>
        <taxon>Eukaryota</taxon>
        <taxon>Metazoa</taxon>
        <taxon>Ecdysozoa</taxon>
        <taxon>Nematoda</taxon>
        <taxon>Enoplea</taxon>
        <taxon>Dorylaimia</taxon>
        <taxon>Mermithida</taxon>
        <taxon>Mermithoidea</taxon>
        <taxon>Mermithidae</taxon>
        <taxon>Romanomermis</taxon>
    </lineage>
</organism>
<evidence type="ECO:0000313" key="2">
    <source>
        <dbReference type="Proteomes" id="UP000887565"/>
    </source>
</evidence>
<keyword evidence="1" id="KW-0472">Membrane</keyword>
<dbReference type="SUPFAM" id="SSF81321">
    <property type="entry name" value="Family A G protein-coupled receptor-like"/>
    <property type="match status" value="1"/>
</dbReference>
<reference evidence="3" key="1">
    <citation type="submission" date="2022-11" db="UniProtKB">
        <authorList>
            <consortium name="WormBaseParasite"/>
        </authorList>
    </citation>
    <scope>IDENTIFICATION</scope>
</reference>